<dbReference type="InterPro" id="IPR043519">
    <property type="entry name" value="NT_sf"/>
</dbReference>
<organism evidence="2 3">
    <name type="scientific">Luteimicrobium album</name>
    <dbReference type="NCBI Taxonomy" id="1054550"/>
    <lineage>
        <taxon>Bacteria</taxon>
        <taxon>Bacillati</taxon>
        <taxon>Actinomycetota</taxon>
        <taxon>Actinomycetes</taxon>
        <taxon>Micrococcales</taxon>
        <taxon>Luteimicrobium</taxon>
    </lineage>
</organism>
<dbReference type="EMBL" id="BSUK01000001">
    <property type="protein sequence ID" value="GMA24786.1"/>
    <property type="molecule type" value="Genomic_DNA"/>
</dbReference>
<comment type="caution">
    <text evidence="2">The sequence shown here is derived from an EMBL/GenBank/DDBJ whole genome shotgun (WGS) entry which is preliminary data.</text>
</comment>
<dbReference type="InterPro" id="IPR007344">
    <property type="entry name" value="GrpB/CoaE"/>
</dbReference>
<dbReference type="Proteomes" id="UP001157091">
    <property type="component" value="Unassembled WGS sequence"/>
</dbReference>
<proteinExistence type="predicted"/>
<sequence length="80" mass="8787">MAAELDLSTVTADAPDPDRPTDLRHDDAARARYEGVKRRLARQEWSDKNAYADAKGPVIEAIMSGAERWAASTGWTVSRA</sequence>
<dbReference type="Gene3D" id="3.30.460.10">
    <property type="entry name" value="Beta Polymerase, domain 2"/>
    <property type="match status" value="1"/>
</dbReference>
<evidence type="ECO:0000313" key="3">
    <source>
        <dbReference type="Proteomes" id="UP001157091"/>
    </source>
</evidence>
<dbReference type="SUPFAM" id="SSF81301">
    <property type="entry name" value="Nucleotidyltransferase"/>
    <property type="match status" value="1"/>
</dbReference>
<dbReference type="Pfam" id="PF04229">
    <property type="entry name" value="GrpB"/>
    <property type="match status" value="1"/>
</dbReference>
<name>A0ABQ6I280_9MICO</name>
<keyword evidence="3" id="KW-1185">Reference proteome</keyword>
<feature type="region of interest" description="Disordered" evidence="1">
    <location>
        <begin position="1"/>
        <end position="29"/>
    </location>
</feature>
<gene>
    <name evidence="2" type="ORF">GCM10025864_25450</name>
</gene>
<reference evidence="3" key="1">
    <citation type="journal article" date="2019" name="Int. J. Syst. Evol. Microbiol.">
        <title>The Global Catalogue of Microorganisms (GCM) 10K type strain sequencing project: providing services to taxonomists for standard genome sequencing and annotation.</title>
        <authorList>
            <consortium name="The Broad Institute Genomics Platform"/>
            <consortium name="The Broad Institute Genome Sequencing Center for Infectious Disease"/>
            <person name="Wu L."/>
            <person name="Ma J."/>
        </authorList>
    </citation>
    <scope>NUCLEOTIDE SEQUENCE [LARGE SCALE GENOMIC DNA]</scope>
    <source>
        <strain evidence="3">NBRC 106348</strain>
    </source>
</reference>
<protein>
    <submittedName>
        <fullName evidence="2">Uncharacterized protein</fullName>
    </submittedName>
</protein>
<feature type="compositionally biased region" description="Basic and acidic residues" evidence="1">
    <location>
        <begin position="16"/>
        <end position="29"/>
    </location>
</feature>
<accession>A0ABQ6I280</accession>
<evidence type="ECO:0000256" key="1">
    <source>
        <dbReference type="SAM" id="MobiDB-lite"/>
    </source>
</evidence>
<evidence type="ECO:0000313" key="2">
    <source>
        <dbReference type="EMBL" id="GMA24786.1"/>
    </source>
</evidence>